<dbReference type="GO" id="GO:0005737">
    <property type="term" value="C:cytoplasm"/>
    <property type="evidence" value="ECO:0007669"/>
    <property type="project" value="TreeGrafter"/>
</dbReference>
<evidence type="ECO:0000256" key="3">
    <source>
        <dbReference type="SAM" id="MobiDB-lite"/>
    </source>
</evidence>
<dbReference type="PANTHER" id="PTHR23003">
    <property type="entry name" value="RNA RECOGNITION MOTIF RRM DOMAIN CONTAINING PROTEIN"/>
    <property type="match status" value="1"/>
</dbReference>
<sequence length="188" mass="20718">MSGCRIFIGRLSPSAREKDVERFFKGYGRIRDIDLKKGFGFVVSPGPGNRLIPRGCYLVDGNVCIFRVTIEHARVRLRGGRGRGAGGGGGRFSDRYGRGSQSSRSRNPPPMRTENRLIVENLSSRVSWQPDSCVMWKSSLMVELTPSGSFCLELLSISLPLPLPLPLPLSLPLPLPFPLPLPLPLSPY</sequence>
<accession>A0A3Q3VI88</accession>
<keyword evidence="1 2" id="KW-0694">RNA-binding</keyword>
<dbReference type="InterPro" id="IPR012677">
    <property type="entry name" value="Nucleotide-bd_a/b_plait_sf"/>
</dbReference>
<evidence type="ECO:0000259" key="4">
    <source>
        <dbReference type="PROSITE" id="PS50102"/>
    </source>
</evidence>
<dbReference type="GO" id="GO:0005634">
    <property type="term" value="C:nucleus"/>
    <property type="evidence" value="ECO:0007669"/>
    <property type="project" value="TreeGrafter"/>
</dbReference>
<dbReference type="InterPro" id="IPR035979">
    <property type="entry name" value="RBD_domain_sf"/>
</dbReference>
<dbReference type="AlphaFoldDB" id="A0A3Q3VI88"/>
<dbReference type="Proteomes" id="UP000261620">
    <property type="component" value="Unplaced"/>
</dbReference>
<proteinExistence type="predicted"/>
<evidence type="ECO:0000313" key="6">
    <source>
        <dbReference type="Proteomes" id="UP000261620"/>
    </source>
</evidence>
<name>A0A3Q3VI88_MOLML</name>
<organism evidence="5 6">
    <name type="scientific">Mola mola</name>
    <name type="common">Ocean sunfish</name>
    <name type="synonym">Tetraodon mola</name>
    <dbReference type="NCBI Taxonomy" id="94237"/>
    <lineage>
        <taxon>Eukaryota</taxon>
        <taxon>Metazoa</taxon>
        <taxon>Chordata</taxon>
        <taxon>Craniata</taxon>
        <taxon>Vertebrata</taxon>
        <taxon>Euteleostomi</taxon>
        <taxon>Actinopterygii</taxon>
        <taxon>Neopterygii</taxon>
        <taxon>Teleostei</taxon>
        <taxon>Neoteleostei</taxon>
        <taxon>Acanthomorphata</taxon>
        <taxon>Eupercaria</taxon>
        <taxon>Tetraodontiformes</taxon>
        <taxon>Molidae</taxon>
        <taxon>Mola</taxon>
    </lineage>
</organism>
<feature type="compositionally biased region" description="Gly residues" evidence="3">
    <location>
        <begin position="82"/>
        <end position="91"/>
    </location>
</feature>
<evidence type="ECO:0000256" key="2">
    <source>
        <dbReference type="PROSITE-ProRule" id="PRU00176"/>
    </source>
</evidence>
<dbReference type="PROSITE" id="PS50102">
    <property type="entry name" value="RRM"/>
    <property type="match status" value="1"/>
</dbReference>
<keyword evidence="6" id="KW-1185">Reference proteome</keyword>
<dbReference type="Gene3D" id="3.30.70.330">
    <property type="match status" value="1"/>
</dbReference>
<dbReference type="PANTHER" id="PTHR23003:SF59">
    <property type="entry name" value="SERINE AND ARGININE RICH SPLICING FACTOR 5"/>
    <property type="match status" value="1"/>
</dbReference>
<dbReference type="InterPro" id="IPR050374">
    <property type="entry name" value="RRT5_SRSF_SR"/>
</dbReference>
<dbReference type="Ensembl" id="ENSMMOT00000000169.1">
    <property type="protein sequence ID" value="ENSMMOP00000000166.1"/>
    <property type="gene ID" value="ENSMMOG00000000137.1"/>
</dbReference>
<feature type="domain" description="RRM" evidence="4">
    <location>
        <begin position="4"/>
        <end position="42"/>
    </location>
</feature>
<dbReference type="SUPFAM" id="SSF54928">
    <property type="entry name" value="RNA-binding domain, RBD"/>
    <property type="match status" value="1"/>
</dbReference>
<dbReference type="Pfam" id="PF00076">
    <property type="entry name" value="RRM_1"/>
    <property type="match status" value="1"/>
</dbReference>
<evidence type="ECO:0000313" key="5">
    <source>
        <dbReference type="Ensembl" id="ENSMMOP00000000166.1"/>
    </source>
</evidence>
<reference evidence="5" key="2">
    <citation type="submission" date="2025-09" db="UniProtKB">
        <authorList>
            <consortium name="Ensembl"/>
        </authorList>
    </citation>
    <scope>IDENTIFICATION</scope>
</reference>
<evidence type="ECO:0000256" key="1">
    <source>
        <dbReference type="ARBA" id="ARBA00022884"/>
    </source>
</evidence>
<dbReference type="InterPro" id="IPR000504">
    <property type="entry name" value="RRM_dom"/>
</dbReference>
<reference evidence="5" key="1">
    <citation type="submission" date="2025-08" db="UniProtKB">
        <authorList>
            <consortium name="Ensembl"/>
        </authorList>
    </citation>
    <scope>IDENTIFICATION</scope>
</reference>
<feature type="region of interest" description="Disordered" evidence="3">
    <location>
        <begin position="79"/>
        <end position="113"/>
    </location>
</feature>
<dbReference type="GO" id="GO:0003729">
    <property type="term" value="F:mRNA binding"/>
    <property type="evidence" value="ECO:0007669"/>
    <property type="project" value="TreeGrafter"/>
</dbReference>
<protein>
    <recommendedName>
        <fullName evidence="4">RRM domain-containing protein</fullName>
    </recommendedName>
</protein>